<evidence type="ECO:0000256" key="1">
    <source>
        <dbReference type="SAM" id="MobiDB-lite"/>
    </source>
</evidence>
<keyword evidence="3" id="KW-1185">Reference proteome</keyword>
<feature type="region of interest" description="Disordered" evidence="1">
    <location>
        <begin position="97"/>
        <end position="120"/>
    </location>
</feature>
<dbReference type="EMBL" id="JASJQH010011219">
    <property type="protein sequence ID" value="KAK9667502.1"/>
    <property type="molecule type" value="Genomic_DNA"/>
</dbReference>
<proteinExistence type="predicted"/>
<dbReference type="Proteomes" id="UP001479436">
    <property type="component" value="Unassembled WGS sequence"/>
</dbReference>
<feature type="compositionally biased region" description="Polar residues" evidence="1">
    <location>
        <begin position="102"/>
        <end position="116"/>
    </location>
</feature>
<gene>
    <name evidence="2" type="primary">SFP1_7</name>
    <name evidence="2" type="ORF">K7432_017770</name>
</gene>
<comment type="caution">
    <text evidence="2">The sequence shown here is derived from an EMBL/GenBank/DDBJ whole genome shotgun (WGS) entry which is preliminary data.</text>
</comment>
<evidence type="ECO:0000313" key="2">
    <source>
        <dbReference type="EMBL" id="KAK9667502.1"/>
    </source>
</evidence>
<protein>
    <submittedName>
        <fullName evidence="2">Transcriptional regulator of ribosomal biogenesis proteins</fullName>
    </submittedName>
</protein>
<reference evidence="2 3" key="1">
    <citation type="submission" date="2023-04" db="EMBL/GenBank/DDBJ databases">
        <title>Genome of Basidiobolus ranarum AG-B5.</title>
        <authorList>
            <person name="Stajich J.E."/>
            <person name="Carter-House D."/>
            <person name="Gryganskyi A."/>
        </authorList>
    </citation>
    <scope>NUCLEOTIDE SEQUENCE [LARGE SCALE GENOMIC DNA]</scope>
    <source>
        <strain evidence="2 3">AG-B5</strain>
    </source>
</reference>
<accession>A0ABR2VKZ6</accession>
<evidence type="ECO:0000313" key="3">
    <source>
        <dbReference type="Proteomes" id="UP001479436"/>
    </source>
</evidence>
<sequence>MPAPIDYSAQCTPTFQKVQKAELEEIANFESFDFQFPNTYETSTIEEDFLQPRDLEGSFCRDFSCCGLVLEDLHDLLQHFEECHVRFETDDAQGIYQEDDWSNSSDSGVTTPSSPISDPGLVGDYTSDVVSLNDVYSEESLLQNEAFASAFDNSVLRAVQPSNKRMASEAMSGPAKKIAPSYVFDVNSLSQTFTEEELFTGIPSIYSPDFVAGVDDLLHAAAEALQMPSSWM</sequence>
<name>A0ABR2VKZ6_9FUNG</name>
<organism evidence="2 3">
    <name type="scientific">Basidiobolus ranarum</name>
    <dbReference type="NCBI Taxonomy" id="34480"/>
    <lineage>
        <taxon>Eukaryota</taxon>
        <taxon>Fungi</taxon>
        <taxon>Fungi incertae sedis</taxon>
        <taxon>Zoopagomycota</taxon>
        <taxon>Entomophthoromycotina</taxon>
        <taxon>Basidiobolomycetes</taxon>
        <taxon>Basidiobolales</taxon>
        <taxon>Basidiobolaceae</taxon>
        <taxon>Basidiobolus</taxon>
    </lineage>
</organism>